<evidence type="ECO:0000313" key="5">
    <source>
        <dbReference type="Proteomes" id="UP000477739"/>
    </source>
</evidence>
<feature type="region of interest" description="Disordered" evidence="3">
    <location>
        <begin position="211"/>
        <end position="246"/>
    </location>
</feature>
<keyword evidence="1" id="KW-0143">Chaperone</keyword>
<dbReference type="InterPro" id="IPR036869">
    <property type="entry name" value="J_dom_sf"/>
</dbReference>
<dbReference type="EMBL" id="WMJZ01000001">
    <property type="protein sequence ID" value="MTH44819.1"/>
    <property type="molecule type" value="Genomic_DNA"/>
</dbReference>
<dbReference type="RefSeq" id="WP_155106519.1">
    <property type="nucleotide sequence ID" value="NZ_WMJZ01000001.1"/>
</dbReference>
<dbReference type="Proteomes" id="UP000477739">
    <property type="component" value="Unassembled WGS sequence"/>
</dbReference>
<evidence type="ECO:0000256" key="1">
    <source>
        <dbReference type="ARBA" id="ARBA00023186"/>
    </source>
</evidence>
<dbReference type="SUPFAM" id="SSF46565">
    <property type="entry name" value="Chaperone J-domain"/>
    <property type="match status" value="1"/>
</dbReference>
<dbReference type="AlphaFoldDB" id="A0A6L6IDX0"/>
<keyword evidence="5" id="KW-1185">Reference proteome</keyword>
<name>A0A6L6IDX0_9ENTR</name>
<keyword evidence="2" id="KW-0175">Coiled coil</keyword>
<evidence type="ECO:0000313" key="4">
    <source>
        <dbReference type="EMBL" id="MTH44819.1"/>
    </source>
</evidence>
<evidence type="ECO:0000256" key="3">
    <source>
        <dbReference type="SAM" id="MobiDB-lite"/>
    </source>
</evidence>
<sequence length="393" mass="45643">MNKIIKRLEIVKSAIELEDEEIVHQQLVHLQREADDPALIAIAQAIAGRRFGDAVREITAWLQNQHAVSAWQDPAIAASRLELKALEAQLRELIDQRNARLQILDDFNDLYHLRLGSLMSRILELRKRLAVSTRRRREAELKRREKDYLSCRQYISQAIDQLAALKLRWMNLSAPSREAAELRQRIQQQTELIASLLAEIRELEADVIRQDDGASRRAQEEASQEYDHYQEQHQEAQRRYDSDSRLAQADRDELKRLWRQASRLCHPDVVADEQKEKAHQMMVQLNLARQNADLPAIRALLARLQSGQAPELASDRLNNLQQLQQKIQQLRAQIDAQRREIAALEAENAWRLARSAADKEAWFTEQERALKEIRDTLEIQLQRVEQELSTGQA</sequence>
<gene>
    <name evidence="4" type="ORF">GJV78_00745</name>
</gene>
<protein>
    <submittedName>
        <fullName evidence="4">DNA repair protein</fullName>
    </submittedName>
</protein>
<proteinExistence type="predicted"/>
<organism evidence="4 5">
    <name type="scientific">Intestinirhabdus alba</name>
    <dbReference type="NCBI Taxonomy" id="2899544"/>
    <lineage>
        <taxon>Bacteria</taxon>
        <taxon>Pseudomonadati</taxon>
        <taxon>Pseudomonadota</taxon>
        <taxon>Gammaproteobacteria</taxon>
        <taxon>Enterobacterales</taxon>
        <taxon>Enterobacteriaceae</taxon>
        <taxon>Intestinirhabdus</taxon>
    </lineage>
</organism>
<reference evidence="4 5" key="1">
    <citation type="submission" date="2019-11" db="EMBL/GenBank/DDBJ databases">
        <title>Escherichia alba sp. nov. isolated from the gut of plastic-eating superworms Zophobas atratus.</title>
        <authorList>
            <person name="Yang Y."/>
        </authorList>
    </citation>
    <scope>NUCLEOTIDE SEQUENCE [LARGE SCALE GENOMIC DNA]</scope>
    <source>
        <strain evidence="5">BIT-B35</strain>
    </source>
</reference>
<comment type="caution">
    <text evidence="4">The sequence shown here is derived from an EMBL/GenBank/DDBJ whole genome shotgun (WGS) entry which is preliminary data.</text>
</comment>
<accession>A0A6L6IDX0</accession>
<feature type="coiled-coil region" evidence="2">
    <location>
        <begin position="271"/>
        <end position="387"/>
    </location>
</feature>
<dbReference type="OrthoDB" id="6594059at2"/>
<evidence type="ECO:0000256" key="2">
    <source>
        <dbReference type="SAM" id="Coils"/>
    </source>
</evidence>